<dbReference type="InterPro" id="IPR005467">
    <property type="entry name" value="His_kinase_dom"/>
</dbReference>
<dbReference type="AlphaFoldDB" id="A0A5C2H9X2"/>
<dbReference type="Gene3D" id="1.10.287.130">
    <property type="match status" value="1"/>
</dbReference>
<protein>
    <recommendedName>
        <fullName evidence="2">histidine kinase</fullName>
        <ecNumber evidence="2">2.7.13.3</ecNumber>
    </recommendedName>
</protein>
<dbReference type="CDD" id="cd00130">
    <property type="entry name" value="PAS"/>
    <property type="match status" value="1"/>
</dbReference>
<organism evidence="4 5">
    <name type="scientific">Malaciobacter pacificus</name>
    <dbReference type="NCBI Taxonomy" id="1080223"/>
    <lineage>
        <taxon>Bacteria</taxon>
        <taxon>Pseudomonadati</taxon>
        <taxon>Campylobacterota</taxon>
        <taxon>Epsilonproteobacteria</taxon>
        <taxon>Campylobacterales</taxon>
        <taxon>Arcobacteraceae</taxon>
        <taxon>Malaciobacter</taxon>
    </lineage>
</organism>
<dbReference type="OrthoDB" id="5348080at2"/>
<keyword evidence="4" id="KW-0808">Transferase</keyword>
<keyword evidence="3" id="KW-0732">Signal</keyword>
<reference evidence="5" key="1">
    <citation type="submission" date="2019-09" db="EMBL/GenBank/DDBJ databases">
        <title>Complete genome sequencing of four Arcobacter species reveals a diverse suite of mobile elements.</title>
        <authorList>
            <person name="On S.L.W."/>
            <person name="Miller W.G."/>
            <person name="Biggs P."/>
            <person name="Cornelius A."/>
            <person name="Vandamme P."/>
        </authorList>
    </citation>
    <scope>NUCLEOTIDE SEQUENCE [LARGE SCALE GENOMIC DNA]</scope>
    <source>
        <strain evidence="5">LMG 26638</strain>
    </source>
</reference>
<gene>
    <name evidence="4" type="ORF">APAC_0878</name>
</gene>
<name>A0A5C2H9X2_9BACT</name>
<dbReference type="PROSITE" id="PS50109">
    <property type="entry name" value="HIS_KIN"/>
    <property type="match status" value="1"/>
</dbReference>
<dbReference type="Gene3D" id="3.40.190.10">
    <property type="entry name" value="Periplasmic binding protein-like II"/>
    <property type="match status" value="4"/>
</dbReference>
<dbReference type="Pfam" id="PF13426">
    <property type="entry name" value="PAS_9"/>
    <property type="match status" value="1"/>
</dbReference>
<evidence type="ECO:0000256" key="1">
    <source>
        <dbReference type="ARBA" id="ARBA00000085"/>
    </source>
</evidence>
<dbReference type="InterPro" id="IPR003594">
    <property type="entry name" value="HATPase_dom"/>
</dbReference>
<dbReference type="InterPro" id="IPR000014">
    <property type="entry name" value="PAS"/>
</dbReference>
<dbReference type="PANTHER" id="PTHR35936">
    <property type="entry name" value="MEMBRANE-BOUND LYTIC MUREIN TRANSGLYCOSYLASE F"/>
    <property type="match status" value="1"/>
</dbReference>
<dbReference type="InterPro" id="IPR001638">
    <property type="entry name" value="Solute-binding_3/MltF_N"/>
</dbReference>
<dbReference type="SUPFAM" id="SSF53850">
    <property type="entry name" value="Periplasmic binding protein-like II"/>
    <property type="match status" value="2"/>
</dbReference>
<dbReference type="EC" id="2.7.13.3" evidence="2"/>
<keyword evidence="4" id="KW-0418">Kinase</keyword>
<sequence>MIKILVALLLPIILFSKTIFSEDEIEYIKNKKIILVSNEYFYEPYDYNIDGVAKGYSIDLLEMLLEDSGLKIKYITKDWNELLNDLENNNIDLMHTMYKTANREIKFNFSTPYSRSVNVYVIRKDGPNISNIKDLYGKKVGVIKGWSEENFFNQYSEVSKIYYKSFQDKLEALSTGEIDAIISSEDVANYYIKKYGFFSLKVSTIVKENFARKLNSLHFATNINNPTLISIINKAYNNLSVQKLEQLNKKWFGDFTNSRITLNNEEKKYLRNKKNINMCIDPNWEPLEFFDSKGNYKGISADYFKLYSNVLGIDFNVIKTENWSQTLKYAQNRKCDIISLAMKTPKREEYLKFTSTYLKLPLVVATKLDIPFIEDIKDLYNKPIGIIKNNAISEIIKTKHPEINIVEVKNIEEGMKLVSKGEIFGYVDTLTTISSFFQTRQRDQVKIAGKLNLNWELGIAVRNDDLILFDILEKAIKTISEEDKRKILNKWISIKFEQVVDYTIMWQILVFVLFIFALFIYKQYLLKKSINEFSKLIDSTLEAIIIFKNDKCINANKRAVKIFKYKSKELIKGKSPYDFISEDSEEYFKTKINDNYKYPFEVFAKKNEDKTFYALVSFYKIKDKNISVLSVVDITDIKELENKTKQAQMGEMIENIAHQWRQPLSTISTLASSVNVSHKVGIEQDMNIVSDNMEKIVNTTQYLSDTIDTFRNFLKEKKEFKKVVLQERINTAIEIVSGSLSHNGIELKNNIDKNPIELYLYLGELGQVLINILNNAIDALKERDIENPWIEISMKKYDEKVILTIEDNAGGIDNNLLNKIFDPYFTTKHSSQGTGLGLYMSYKIIVESLHGKLNVINTNKGAKFIIEIPIVTENSIS</sequence>
<dbReference type="InterPro" id="IPR004358">
    <property type="entry name" value="Sig_transdc_His_kin-like_C"/>
</dbReference>
<dbReference type="SUPFAM" id="SSF55874">
    <property type="entry name" value="ATPase domain of HSP90 chaperone/DNA topoisomerase II/histidine kinase"/>
    <property type="match status" value="1"/>
</dbReference>
<dbReference type="InterPro" id="IPR036097">
    <property type="entry name" value="HisK_dim/P_sf"/>
</dbReference>
<dbReference type="RefSeq" id="WP_130232968.1">
    <property type="nucleotide sequence ID" value="NZ_BMEF01000005.1"/>
</dbReference>
<evidence type="ECO:0000256" key="2">
    <source>
        <dbReference type="ARBA" id="ARBA00012438"/>
    </source>
</evidence>
<dbReference type="SUPFAM" id="SSF47384">
    <property type="entry name" value="Homodimeric domain of signal transducing histidine kinase"/>
    <property type="match status" value="1"/>
</dbReference>
<evidence type="ECO:0000256" key="3">
    <source>
        <dbReference type="ARBA" id="ARBA00022729"/>
    </source>
</evidence>
<dbReference type="Pfam" id="PF02518">
    <property type="entry name" value="HATPase_c"/>
    <property type="match status" value="1"/>
</dbReference>
<evidence type="ECO:0000313" key="4">
    <source>
        <dbReference type="EMBL" id="QEP34016.1"/>
    </source>
</evidence>
<dbReference type="Gene3D" id="3.30.565.10">
    <property type="entry name" value="Histidine kinase-like ATPase, C-terminal domain"/>
    <property type="match status" value="1"/>
</dbReference>
<proteinExistence type="predicted"/>
<dbReference type="Proteomes" id="UP000322726">
    <property type="component" value="Chromosome"/>
</dbReference>
<keyword evidence="5" id="KW-1185">Reference proteome</keyword>
<dbReference type="CDD" id="cd01007">
    <property type="entry name" value="PBP2_BvgS_HisK_like"/>
    <property type="match status" value="1"/>
</dbReference>
<dbReference type="SMART" id="SM00387">
    <property type="entry name" value="HATPase_c"/>
    <property type="match status" value="1"/>
</dbReference>
<evidence type="ECO:0000313" key="5">
    <source>
        <dbReference type="Proteomes" id="UP000322726"/>
    </source>
</evidence>
<dbReference type="SMART" id="SM00062">
    <property type="entry name" value="PBPb"/>
    <property type="match status" value="2"/>
</dbReference>
<dbReference type="EMBL" id="CP035928">
    <property type="protein sequence ID" value="QEP34016.1"/>
    <property type="molecule type" value="Genomic_DNA"/>
</dbReference>
<reference evidence="4 5" key="2">
    <citation type="submission" date="2019-09" db="EMBL/GenBank/DDBJ databases">
        <title>Complete genome sequencing of four Arcobacter species reveals a diverse suite of mobile elements.</title>
        <authorList>
            <person name="Miller W.G."/>
            <person name="Yee E."/>
            <person name="Bono J.L."/>
        </authorList>
    </citation>
    <scope>NUCLEOTIDE SEQUENCE [LARGE SCALE GENOMIC DNA]</scope>
    <source>
        <strain evidence="4 5">LMG 26638</strain>
    </source>
</reference>
<dbReference type="InterPro" id="IPR036890">
    <property type="entry name" value="HATPase_C_sf"/>
</dbReference>
<accession>A0A5C2H9X2</accession>
<dbReference type="InterPro" id="IPR035965">
    <property type="entry name" value="PAS-like_dom_sf"/>
</dbReference>
<dbReference type="NCBIfam" id="TIGR00229">
    <property type="entry name" value="sensory_box"/>
    <property type="match status" value="1"/>
</dbReference>
<dbReference type="PANTHER" id="PTHR35936:SF34">
    <property type="entry name" value="ABC TRANSPORTER EXTRACELLULAR-BINDING PROTEIN YCKB-RELATED"/>
    <property type="match status" value="1"/>
</dbReference>
<dbReference type="SUPFAM" id="SSF55785">
    <property type="entry name" value="PYP-like sensor domain (PAS domain)"/>
    <property type="match status" value="1"/>
</dbReference>
<dbReference type="KEGG" id="apai:APAC_0878"/>
<comment type="catalytic activity">
    <reaction evidence="1">
        <text>ATP + protein L-histidine = ADP + protein N-phospho-L-histidine.</text>
        <dbReference type="EC" id="2.7.13.3"/>
    </reaction>
</comment>
<dbReference type="PRINTS" id="PR00344">
    <property type="entry name" value="BCTRLSENSOR"/>
</dbReference>
<dbReference type="GO" id="GO:0000155">
    <property type="term" value="F:phosphorelay sensor kinase activity"/>
    <property type="evidence" value="ECO:0007669"/>
    <property type="project" value="InterPro"/>
</dbReference>
<dbReference type="Gene3D" id="3.30.450.20">
    <property type="entry name" value="PAS domain"/>
    <property type="match status" value="1"/>
</dbReference>
<reference evidence="4 5" key="3">
    <citation type="submission" date="2019-09" db="EMBL/GenBank/DDBJ databases">
        <title>Taxonomic note: a critical rebuttal of the proposed division of the genus Arcobacter into six genera, emended descriptions of Arcobacter anaerophilus and the genus Arcobacter, and an assessment of genus-level boundaries for Epsilonproteobacteria using in silico genomic comparator tools.</title>
        <authorList>
            <person name="On S.L.W."/>
            <person name="Miller W.G."/>
            <person name="Biggs P."/>
            <person name="Cornelius A."/>
            <person name="Vandamme P."/>
        </authorList>
    </citation>
    <scope>NUCLEOTIDE SEQUENCE [LARGE SCALE GENOMIC DNA]</scope>
    <source>
        <strain evidence="4 5">LMG 26638</strain>
    </source>
</reference>
<dbReference type="Pfam" id="PF00497">
    <property type="entry name" value="SBP_bac_3"/>
    <property type="match status" value="2"/>
</dbReference>
<dbReference type="CDD" id="cd13708">
    <property type="entry name" value="PBP2_BvgS_like_1"/>
    <property type="match status" value="1"/>
</dbReference>